<evidence type="ECO:0000259" key="18">
    <source>
        <dbReference type="PROSITE" id="PS50227"/>
    </source>
</evidence>
<feature type="transmembrane region" description="Helical" evidence="15">
    <location>
        <begin position="983"/>
        <end position="1005"/>
    </location>
</feature>
<dbReference type="SUPFAM" id="SSF52058">
    <property type="entry name" value="L domain-like"/>
    <property type="match status" value="1"/>
</dbReference>
<evidence type="ECO:0000256" key="12">
    <source>
        <dbReference type="ARBA" id="ARBA00023224"/>
    </source>
</evidence>
<feature type="region of interest" description="Disordered" evidence="14">
    <location>
        <begin position="1285"/>
        <end position="1319"/>
    </location>
</feature>
<dbReference type="SMART" id="SM00082">
    <property type="entry name" value="LRRCT"/>
    <property type="match status" value="1"/>
</dbReference>
<dbReference type="InterPro" id="IPR001611">
    <property type="entry name" value="Leu-rich_rpt"/>
</dbReference>
<organism evidence="21 22">
    <name type="scientific">Neodiprion lecontei</name>
    <name type="common">Redheaded pine sawfly</name>
    <dbReference type="NCBI Taxonomy" id="441921"/>
    <lineage>
        <taxon>Eukaryota</taxon>
        <taxon>Metazoa</taxon>
        <taxon>Ecdysozoa</taxon>
        <taxon>Arthropoda</taxon>
        <taxon>Hexapoda</taxon>
        <taxon>Insecta</taxon>
        <taxon>Pterygota</taxon>
        <taxon>Neoptera</taxon>
        <taxon>Endopterygota</taxon>
        <taxon>Hymenoptera</taxon>
        <taxon>Tenthredinoidea</taxon>
        <taxon>Diprionidae</taxon>
        <taxon>Diprioninae</taxon>
        <taxon>Neodiprion</taxon>
    </lineage>
</organism>
<dbReference type="SUPFAM" id="SSF48726">
    <property type="entry name" value="Immunoglobulin"/>
    <property type="match status" value="1"/>
</dbReference>
<dbReference type="InterPro" id="IPR032675">
    <property type="entry name" value="LRR_dom_sf"/>
</dbReference>
<evidence type="ECO:0000256" key="5">
    <source>
        <dbReference type="ARBA" id="ARBA00022729"/>
    </source>
</evidence>
<dbReference type="SMART" id="SM00409">
    <property type="entry name" value="IG"/>
    <property type="match status" value="1"/>
</dbReference>
<evidence type="ECO:0000313" key="24">
    <source>
        <dbReference type="RefSeq" id="XP_046599733.1"/>
    </source>
</evidence>
<dbReference type="PROSITE" id="PS51450">
    <property type="entry name" value="LRR"/>
    <property type="match status" value="2"/>
</dbReference>
<keyword evidence="13" id="KW-0393">Immunoglobulin domain</keyword>
<feature type="transmembrane region" description="Helical" evidence="15">
    <location>
        <begin position="742"/>
        <end position="764"/>
    </location>
</feature>
<evidence type="ECO:0000259" key="20">
    <source>
        <dbReference type="PROSITE" id="PS50835"/>
    </source>
</evidence>
<evidence type="ECO:0000256" key="4">
    <source>
        <dbReference type="ARBA" id="ARBA00022692"/>
    </source>
</evidence>
<evidence type="ECO:0000256" key="14">
    <source>
        <dbReference type="SAM" id="MobiDB-lite"/>
    </source>
</evidence>
<dbReference type="InterPro" id="IPR003591">
    <property type="entry name" value="Leu-rich_rpt_typical-subtyp"/>
</dbReference>
<keyword evidence="21" id="KW-1185">Reference proteome</keyword>
<evidence type="ECO:0000256" key="16">
    <source>
        <dbReference type="SAM" id="SignalP"/>
    </source>
</evidence>
<dbReference type="InterPro" id="IPR007110">
    <property type="entry name" value="Ig-like_dom"/>
</dbReference>
<protein>
    <submittedName>
        <fullName evidence="22 23">Adhesion G protein-coupled receptor A3 isoform X1</fullName>
    </submittedName>
</protein>
<evidence type="ECO:0000256" key="2">
    <source>
        <dbReference type="ARBA" id="ARBA00007343"/>
    </source>
</evidence>
<dbReference type="InterPro" id="IPR036179">
    <property type="entry name" value="Ig-like_dom_sf"/>
</dbReference>
<dbReference type="InterPro" id="IPR000203">
    <property type="entry name" value="GPS"/>
</dbReference>
<dbReference type="PANTHER" id="PTHR45930:SF4">
    <property type="entry name" value="ADHESION G PROTEIN-COUPLED RECEPTOR A3"/>
    <property type="match status" value="1"/>
</dbReference>
<feature type="domain" description="G-protein coupled receptors family 2 profile 2" evidence="19">
    <location>
        <begin position="739"/>
        <end position="1038"/>
    </location>
</feature>
<keyword evidence="11 22" id="KW-0675">Receptor</keyword>
<dbReference type="InterPro" id="IPR036445">
    <property type="entry name" value="GPCR_2_extracell_dom_sf"/>
</dbReference>
<dbReference type="FunCoup" id="A0A6J0C979">
    <property type="interactions" value="506"/>
</dbReference>
<feature type="domain" description="Ig-like" evidence="20">
    <location>
        <begin position="244"/>
        <end position="352"/>
    </location>
</feature>
<dbReference type="OrthoDB" id="10031018at2759"/>
<feature type="chain" id="PRO_5045019099" evidence="16">
    <location>
        <begin position="20"/>
        <end position="1599"/>
    </location>
</feature>
<feature type="region of interest" description="Disordered" evidence="14">
    <location>
        <begin position="1089"/>
        <end position="1114"/>
    </location>
</feature>
<dbReference type="Gene3D" id="3.80.10.10">
    <property type="entry name" value="Ribonuclease Inhibitor"/>
    <property type="match status" value="1"/>
</dbReference>
<keyword evidence="7 15" id="KW-1133">Transmembrane helix</keyword>
<dbReference type="PROSITE" id="PS50227">
    <property type="entry name" value="G_PROTEIN_RECEP_F2_3"/>
    <property type="match status" value="1"/>
</dbReference>
<dbReference type="RefSeq" id="XP_046599732.1">
    <property type="nucleotide sequence ID" value="XM_046743776.1"/>
</dbReference>
<dbReference type="Pfam" id="PF01825">
    <property type="entry name" value="GPS"/>
    <property type="match status" value="1"/>
</dbReference>
<dbReference type="GO" id="GO:0007166">
    <property type="term" value="P:cell surface receptor signaling pathway"/>
    <property type="evidence" value="ECO:0007669"/>
    <property type="project" value="InterPro"/>
</dbReference>
<dbReference type="PROSITE" id="PS50261">
    <property type="entry name" value="G_PROTEIN_RECEP_F2_4"/>
    <property type="match status" value="1"/>
</dbReference>
<dbReference type="RefSeq" id="XP_046599733.1">
    <property type="nucleotide sequence ID" value="XM_046743777.1"/>
</dbReference>
<sequence length="1599" mass="180194">MRAVLLLWILFQTFEFIGSYDCPQKCKCRKTGAQAEWLKARCVDAIEDIKDVDINAVSVALFQLDLSKNEIYLIQSGVFRNLTNLRRLNLSSNKITFLEEEAFGGLQSLERLDLSKNNITTIDTHAFRQLTRLKRLDLSANIISALDTTLFHDLLVLDRLKLNQNDLTTLKDGTFHGLNSLTQLDLSGNPWVCDCGIYWFSNWIRNSSINLSPTPKCSSPDNLKGQPMKKLRVSEEIQCQLATPTIEMIPDQNQVVFAGDSIHLKCRAPGITEDKTAKLNWLWNPNATDIVDNINYTDPRTSLPNITIENRHLTDSGIVDSLLSIIPVKEEHNGQWNCQLVSLHRNKSKTINMIVISENTRYCPLAATRNNKGVYAWPRTVIGWKVELPCEGNRLSGPMQVSLKASYRCNKTGQWENLNTESCPYVSHTTKVLEQFSKVNLSLTKGSLLETAKSFKNYTMDSRKLTDPVEINFITLTIENYLHFLVQEKELCPILIEIVNVVMKLPKEMLKIAEVNYGSCTRLIKAVETVIEFTPSIQSHKKNMALEEFRVRRETFTGLTCTWYSSSVLARDSDTRLLHCATNNKTALINTKDKVVEASIQLPSTLLRHLDVTVAHQLMISMYSDNRLFPIATEDSNMDISSCVIGSKLIGVQVANLTEPVYVTLKAPIYHYSGSQPRPVVWDSGDSKGWTSDGCHLSYLVNNLIVFHCNRLGYYGLLQDTSFLKEETASMARAKFRYSHPAIYVGSFIATICLTCACITYMVCHASILMPKKVKHCLVNTWVAMVLLCLLYTVGIQQTENIYICQSIGLTLHYLSLCSLLWMSVSASNMYKRLSKSDVDVIPEDELPDQPIQKPLLGLYLVGWGIALIICGISGAINLREYASYNHCFLSSGPALAALFVPALILVIYLIIFHLLIRCAIRNIDLNAQLSEGTQATENMDLELLEPNVNAPGDRNSLHSTQTVSSEVEDLEHSQITQLKGQVVVLILYLITWLLAASALTRPLIPYITHEKTILSIMYAISASSLGLFILFFYGIARSDVRFQWLRMRCWLKKKKNRCCRTRSVSDTHPVIPTQPLVQSLAPVSNSQATQVISDTNSNNSSRHTNKSRNSNLTRAVDLNAMDATTAAKIANVNLVVLHRQQYRSNNSVTTYTEPTLASVEMFYNPHQSGVARKFFKKQRRHMKNNNLGPRKQGDGGATSDGGSCISVPRPTRLESNIEKNIFSTSAKVNNTNIHVEVNPVNGIKNVNILSDSGGSVSEERNMPMRFIIGQENFIQNTKRLNSDFDSGAISPRNSSRHKQLYTNTSLNNSDGESKVETEKHLRNVSQQCSLEYSSEIESIQLTSERSDHNLPEIGETPEQTDQNFHCSSANEMSDLDEHHINSQFEMPKKLSYSNSLYCLPIDHLIEARNYRRSLNDIASTTSSRRCENEYSRPSLMDLQSLTSSHLYDQVHNSQQMIDRSQQSLVEENSLTSENTYTQDQDGQTYATSLMNVTNEHEFRPLTHLRQHNLDERSSLRRSQHKGQDYLGKEFNSLNDLTFLDNSISSDVLRSSQAKDSTKVCEKEGDYRNGQGYVISNTDDEVYSENSSLSGNIKKETSV</sequence>
<dbReference type="KEGG" id="nlo:107226760"/>
<reference evidence="22 23" key="1">
    <citation type="submission" date="2025-05" db="UniProtKB">
        <authorList>
            <consortium name="RefSeq"/>
        </authorList>
    </citation>
    <scope>IDENTIFICATION</scope>
    <source>
        <tissue evidence="22 23">Thorax and Abdomen</tissue>
    </source>
</reference>
<accession>A0A6J0C979</accession>
<feature type="transmembrane region" description="Helical" evidence="15">
    <location>
        <begin position="801"/>
        <end position="823"/>
    </location>
</feature>
<feature type="region of interest" description="Disordered" evidence="14">
    <location>
        <begin position="1182"/>
        <end position="1211"/>
    </location>
</feature>
<evidence type="ECO:0000256" key="11">
    <source>
        <dbReference type="ARBA" id="ARBA00023170"/>
    </source>
</evidence>
<dbReference type="PANTHER" id="PTHR45930">
    <property type="entry name" value="G-PROTEIN COUPLED RECEPTOR 124-LIKE PROTEIN"/>
    <property type="match status" value="1"/>
</dbReference>
<dbReference type="InterPro" id="IPR051963">
    <property type="entry name" value="Adhesion_GPCR_A"/>
</dbReference>
<dbReference type="Pfam" id="PF00002">
    <property type="entry name" value="7tm_2"/>
    <property type="match status" value="1"/>
</dbReference>
<dbReference type="InterPro" id="IPR013783">
    <property type="entry name" value="Ig-like_fold"/>
</dbReference>
<gene>
    <name evidence="22 23 24" type="primary">LOC107226760</name>
</gene>
<dbReference type="GO" id="GO:0004930">
    <property type="term" value="F:G protein-coupled receptor activity"/>
    <property type="evidence" value="ECO:0007669"/>
    <property type="project" value="UniProtKB-KW"/>
</dbReference>
<dbReference type="GeneID" id="107226760"/>
<dbReference type="InterPro" id="IPR000832">
    <property type="entry name" value="GPCR_2_secretin-like"/>
</dbReference>
<comment type="similarity">
    <text evidence="2">Belongs to the G-protein coupled receptor 2 family. Adhesion G-protein coupled receptor (ADGR) subfamily.</text>
</comment>
<evidence type="ECO:0000256" key="7">
    <source>
        <dbReference type="ARBA" id="ARBA00022989"/>
    </source>
</evidence>
<evidence type="ECO:0000256" key="15">
    <source>
        <dbReference type="SAM" id="Phobius"/>
    </source>
</evidence>
<dbReference type="GO" id="GO:0005886">
    <property type="term" value="C:plasma membrane"/>
    <property type="evidence" value="ECO:0007669"/>
    <property type="project" value="TreeGrafter"/>
</dbReference>
<evidence type="ECO:0000256" key="1">
    <source>
        <dbReference type="ARBA" id="ARBA00004141"/>
    </source>
</evidence>
<evidence type="ECO:0000256" key="13">
    <source>
        <dbReference type="ARBA" id="ARBA00023319"/>
    </source>
</evidence>
<evidence type="ECO:0000256" key="6">
    <source>
        <dbReference type="ARBA" id="ARBA00022737"/>
    </source>
</evidence>
<dbReference type="InterPro" id="IPR058808">
    <property type="entry name" value="GAIN_ADGRA2/3"/>
</dbReference>
<evidence type="ECO:0000313" key="21">
    <source>
        <dbReference type="Proteomes" id="UP000829291"/>
    </source>
</evidence>
<evidence type="ECO:0000313" key="22">
    <source>
        <dbReference type="RefSeq" id="XP_015523158.2"/>
    </source>
</evidence>
<feature type="domain" description="GAIN-B" evidence="17">
    <location>
        <begin position="576"/>
        <end position="725"/>
    </location>
</feature>
<feature type="compositionally biased region" description="Polar residues" evidence="14">
    <location>
        <begin position="1301"/>
        <end position="1311"/>
    </location>
</feature>
<dbReference type="InterPro" id="IPR000483">
    <property type="entry name" value="Cys-rich_flank_reg_C"/>
</dbReference>
<feature type="transmembrane region" description="Helical" evidence="15">
    <location>
        <begin position="1017"/>
        <end position="1037"/>
    </location>
</feature>
<feature type="transmembrane region" description="Helical" evidence="15">
    <location>
        <begin position="897"/>
        <end position="917"/>
    </location>
</feature>
<keyword evidence="8" id="KW-0297">G-protein coupled receptor</keyword>
<dbReference type="PROSITE" id="PS50221">
    <property type="entry name" value="GAIN_B"/>
    <property type="match status" value="1"/>
</dbReference>
<comment type="subcellular location">
    <subcellularLocation>
        <location evidence="1">Membrane</location>
        <topology evidence="1">Multi-pass membrane protein</topology>
    </subcellularLocation>
</comment>
<feature type="domain" description="G-protein coupled receptors family 2 profile 1" evidence="18">
    <location>
        <begin position="337"/>
        <end position="427"/>
    </location>
</feature>
<evidence type="ECO:0000313" key="23">
    <source>
        <dbReference type="RefSeq" id="XP_046599732.1"/>
    </source>
</evidence>
<dbReference type="SUPFAM" id="SSF111418">
    <property type="entry name" value="Hormone receptor domain"/>
    <property type="match status" value="1"/>
</dbReference>
<evidence type="ECO:0000256" key="8">
    <source>
        <dbReference type="ARBA" id="ARBA00023040"/>
    </source>
</evidence>
<feature type="compositionally biased region" description="Basic and acidic residues" evidence="14">
    <location>
        <begin position="1556"/>
        <end position="1567"/>
    </location>
</feature>
<evidence type="ECO:0000256" key="3">
    <source>
        <dbReference type="ARBA" id="ARBA00022614"/>
    </source>
</evidence>
<keyword evidence="12" id="KW-0807">Transducer</keyword>
<feature type="region of interest" description="Disordered" evidence="14">
    <location>
        <begin position="1553"/>
        <end position="1599"/>
    </location>
</feature>
<proteinExistence type="inferred from homology"/>
<dbReference type="Gene3D" id="1.20.1070.10">
    <property type="entry name" value="Rhodopsin 7-helix transmembrane proteins"/>
    <property type="match status" value="1"/>
</dbReference>
<dbReference type="InterPro" id="IPR046338">
    <property type="entry name" value="GAIN_dom_sf"/>
</dbReference>
<dbReference type="Proteomes" id="UP000829291">
    <property type="component" value="Chromosome 6"/>
</dbReference>
<name>A0A6J0C979_NEOLC</name>
<dbReference type="InterPro" id="IPR017981">
    <property type="entry name" value="GPCR_2-like_7TM"/>
</dbReference>
<keyword evidence="10" id="KW-1015">Disulfide bond</keyword>
<dbReference type="Gene3D" id="2.60.220.50">
    <property type="match status" value="1"/>
</dbReference>
<keyword evidence="3" id="KW-0433">Leucine-rich repeat</keyword>
<evidence type="ECO:0000259" key="17">
    <source>
        <dbReference type="PROSITE" id="PS50221"/>
    </source>
</evidence>
<keyword evidence="4 15" id="KW-0812">Transmembrane</keyword>
<dbReference type="SMART" id="SM00369">
    <property type="entry name" value="LRR_TYP"/>
    <property type="match status" value="5"/>
</dbReference>
<dbReference type="Pfam" id="PF26588">
    <property type="entry name" value="GAIN_ADGRA3"/>
    <property type="match status" value="1"/>
</dbReference>
<evidence type="ECO:0000259" key="19">
    <source>
        <dbReference type="PROSITE" id="PS50261"/>
    </source>
</evidence>
<dbReference type="RefSeq" id="XP_015523158.2">
    <property type="nucleotide sequence ID" value="XM_015667672.2"/>
</dbReference>
<dbReference type="InterPro" id="IPR001879">
    <property type="entry name" value="GPCR_2_extracellular_dom"/>
</dbReference>
<dbReference type="InterPro" id="IPR057244">
    <property type="entry name" value="GAIN_B"/>
</dbReference>
<feature type="transmembrane region" description="Helical" evidence="15">
    <location>
        <begin position="776"/>
        <end position="795"/>
    </location>
</feature>
<evidence type="ECO:0000256" key="10">
    <source>
        <dbReference type="ARBA" id="ARBA00023157"/>
    </source>
</evidence>
<evidence type="ECO:0000256" key="9">
    <source>
        <dbReference type="ARBA" id="ARBA00023136"/>
    </source>
</evidence>
<feature type="signal peptide" evidence="16">
    <location>
        <begin position="1"/>
        <end position="19"/>
    </location>
</feature>
<dbReference type="Gene3D" id="2.60.40.10">
    <property type="entry name" value="Immunoglobulins"/>
    <property type="match status" value="1"/>
</dbReference>
<feature type="transmembrane region" description="Helical" evidence="15">
    <location>
        <begin position="857"/>
        <end position="877"/>
    </location>
</feature>
<dbReference type="PROSITE" id="PS50835">
    <property type="entry name" value="IG_LIKE"/>
    <property type="match status" value="1"/>
</dbReference>
<keyword evidence="5 16" id="KW-0732">Signal</keyword>
<dbReference type="InterPro" id="IPR003599">
    <property type="entry name" value="Ig_sub"/>
</dbReference>
<dbReference type="Pfam" id="PF13855">
    <property type="entry name" value="LRR_8"/>
    <property type="match status" value="1"/>
</dbReference>
<keyword evidence="6" id="KW-0677">Repeat</keyword>
<dbReference type="InParanoid" id="A0A6J0C979"/>
<keyword evidence="9 15" id="KW-0472">Membrane</keyword>